<gene>
    <name evidence="1" type="ORF">DAETH_16570</name>
</gene>
<protein>
    <submittedName>
        <fullName evidence="1">Uncharacterized protein</fullName>
    </submittedName>
</protein>
<evidence type="ECO:0000313" key="2">
    <source>
        <dbReference type="Proteomes" id="UP001064971"/>
    </source>
</evidence>
<dbReference type="EMBL" id="AP026560">
    <property type="protein sequence ID" value="BDP41688.1"/>
    <property type="molecule type" value="Genomic_DNA"/>
</dbReference>
<reference evidence="1" key="1">
    <citation type="submission" date="2022-07" db="EMBL/GenBank/DDBJ databases">
        <title>Complete Genome Sequence of the Radioresistant Bacterium Deinococcus aetherius ST0316, Isolated from the Air Dust collected in Lower Stratosphere above Japan.</title>
        <authorList>
            <person name="Satoh K."/>
            <person name="Hagiwara K."/>
            <person name="Katsumata K."/>
            <person name="Kubo A."/>
            <person name="Yokobori S."/>
            <person name="Yamagishi A."/>
            <person name="Oono Y."/>
            <person name="Narumi I."/>
        </authorList>
    </citation>
    <scope>NUCLEOTIDE SEQUENCE</scope>
    <source>
        <strain evidence="1">ST0316</strain>
    </source>
</reference>
<sequence length="113" mass="12335">MDVSPEQFERMAKATLVAYATRLGPSLDLTMETEPGQVRFLLRRQTTPSAETYGAAAVVAKPAVDADGVEPFQRVLDHLLDLNEKDALPQAPDGGRSPTVCEYRAGEDFRVLS</sequence>
<evidence type="ECO:0000313" key="1">
    <source>
        <dbReference type="EMBL" id="BDP41688.1"/>
    </source>
</evidence>
<proteinExistence type="predicted"/>
<dbReference type="Proteomes" id="UP001064971">
    <property type="component" value="Chromosome"/>
</dbReference>
<dbReference type="RefSeq" id="WP_264774424.1">
    <property type="nucleotide sequence ID" value="NZ_AP026560.1"/>
</dbReference>
<keyword evidence="2" id="KW-1185">Reference proteome</keyword>
<name>A0ABN6RG69_9DEIO</name>
<organism evidence="1 2">
    <name type="scientific">Deinococcus aetherius</name>
    <dbReference type="NCBI Taxonomy" id="200252"/>
    <lineage>
        <taxon>Bacteria</taxon>
        <taxon>Thermotogati</taxon>
        <taxon>Deinococcota</taxon>
        <taxon>Deinococci</taxon>
        <taxon>Deinococcales</taxon>
        <taxon>Deinococcaceae</taxon>
        <taxon>Deinococcus</taxon>
    </lineage>
</organism>
<accession>A0ABN6RG69</accession>